<dbReference type="Gene3D" id="2.60.40.1190">
    <property type="match status" value="1"/>
</dbReference>
<dbReference type="PANTHER" id="PTHR47199">
    <property type="entry name" value="PHOTOSYSTEM II STABILITY/ASSEMBLY FACTOR HCF136, CHLOROPLASTIC"/>
    <property type="match status" value="1"/>
</dbReference>
<keyword evidence="1" id="KW-0602">Photosynthesis</keyword>
<dbReference type="GO" id="GO:0015979">
    <property type="term" value="P:photosynthesis"/>
    <property type="evidence" value="ECO:0007669"/>
    <property type="project" value="UniProtKB-KW"/>
</dbReference>
<name>A0A5C6AKK9_9BACT</name>
<dbReference type="SUPFAM" id="SSF49344">
    <property type="entry name" value="CBD9-like"/>
    <property type="match status" value="1"/>
</dbReference>
<dbReference type="AlphaFoldDB" id="A0A5C6AKK9"/>
<dbReference type="Proteomes" id="UP000317421">
    <property type="component" value="Unassembled WGS sequence"/>
</dbReference>
<feature type="chain" id="PRO_5022694577" evidence="3">
    <location>
        <begin position="18"/>
        <end position="1003"/>
    </location>
</feature>
<organism evidence="5 6">
    <name type="scientific">Botrimarina colliarenosi</name>
    <dbReference type="NCBI Taxonomy" id="2528001"/>
    <lineage>
        <taxon>Bacteria</taxon>
        <taxon>Pseudomonadati</taxon>
        <taxon>Planctomycetota</taxon>
        <taxon>Planctomycetia</taxon>
        <taxon>Pirellulales</taxon>
        <taxon>Lacipirellulaceae</taxon>
        <taxon>Botrimarina</taxon>
    </lineage>
</organism>
<dbReference type="GO" id="GO:0009523">
    <property type="term" value="C:photosystem II"/>
    <property type="evidence" value="ECO:0007669"/>
    <property type="project" value="UniProtKB-KW"/>
</dbReference>
<keyword evidence="6" id="KW-1185">Reference proteome</keyword>
<dbReference type="Gene3D" id="2.130.10.10">
    <property type="entry name" value="YVTN repeat-like/Quinoprotein amine dehydrogenase"/>
    <property type="match status" value="2"/>
</dbReference>
<dbReference type="Pfam" id="PF14870">
    <property type="entry name" value="PSII_BNR"/>
    <property type="match status" value="2"/>
</dbReference>
<sequence length="1003" mass="107046" precursor="true">MRRLLLLFAIVASHAPAADGPPSLADVLADDASLRGVAFVDADHGWAVGDRGVVLQTTDAGDHWRRLSTPTDDGLDAVTFADANHGWAVGGSARPYTHESRGVVLATANGGRTWESIAEGQLPRLRAVRFFDNEHGVAAGDGTALAPSGLFTTDDGGRHWRPVPAAAQQQWRAGAFTRDRVGELAGVVAGLRGASARLTGREVTASLGAGDRRGGYGVALVDESRGWLVGDGALVRTTDDGGQAWGPPPSDLPPSLADWFDWRAVACRGEHVWIAGSPGSIVLHSPDAGRTWRLARTGVATPITAITFVDDARGWAVGEFGRILTTRDGGRTWRDQRAGERRSAAAFVMAEPDKLPTELLAINAAGEGFRTVVASPLLAERSADATPTANRLADAATLVGADAVRLGWSTPLEAADAALPPDALLERLNRVTDGRARELLVAEFRKLLVTYRPDVIVTADPERALSGAASLLADAAAEAMELAAQTPPVETGLASWRAERVVGYAIDDGAPLAAGESRQSTGDFSSLLGATSAQWRHAARGLLDKEDTTAPAAYRWRTLAGKPAPSTHRPDLMAGFAHPRGGDARRPAAVAPASQLEQLRRLASKRRNLERLLDQSVGDPAWAGQVVNLTGGLDAESGADLLRQLAEGYRQAGRLELASDTLYLLARRYPDAPLADASLLWLLQYYASGERARADSRAVAGQDARPDTLANVPSNPGGVAQLAAPDKTGVLTSEERLERAAALAQFLGQARPSLYAQPAIRFAEAATQRARGFGADADRTALVLSKQSIADDWRRAAQAERWIAKPEGLPPDKPLANCRYAARRPKLDGRFDDLAWSGADAITLSLPGAAKSTATVRIAHDEEFLFLAIDAASDSIEPIDANATRPRDADLTGHDRLHLRIDTDRDYVTAFELTIDARGWTHDGLWNDDHWRPTWWVAADADESSWRAEAAIPLAELADPEHIARAAWAVSLRRERPGQTPTSWPATAAAADSPDAYGLWLFD</sequence>
<reference evidence="5 6" key="1">
    <citation type="submission" date="2019-02" db="EMBL/GenBank/DDBJ databases">
        <title>Deep-cultivation of Planctomycetes and their phenomic and genomic characterization uncovers novel biology.</title>
        <authorList>
            <person name="Wiegand S."/>
            <person name="Jogler M."/>
            <person name="Boedeker C."/>
            <person name="Pinto D."/>
            <person name="Vollmers J."/>
            <person name="Rivas-Marin E."/>
            <person name="Kohn T."/>
            <person name="Peeters S.H."/>
            <person name="Heuer A."/>
            <person name="Rast P."/>
            <person name="Oberbeckmann S."/>
            <person name="Bunk B."/>
            <person name="Jeske O."/>
            <person name="Meyerdierks A."/>
            <person name="Storesund J.E."/>
            <person name="Kallscheuer N."/>
            <person name="Luecker S."/>
            <person name="Lage O.M."/>
            <person name="Pohl T."/>
            <person name="Merkel B.J."/>
            <person name="Hornburger P."/>
            <person name="Mueller R.-W."/>
            <person name="Bruemmer F."/>
            <person name="Labrenz M."/>
            <person name="Spormann A.M."/>
            <person name="Op Den Camp H."/>
            <person name="Overmann J."/>
            <person name="Amann R."/>
            <person name="Jetten M.S.M."/>
            <person name="Mascher T."/>
            <person name="Medema M.H."/>
            <person name="Devos D.P."/>
            <person name="Kaster A.-K."/>
            <person name="Ovreas L."/>
            <person name="Rohde M."/>
            <person name="Galperin M.Y."/>
            <person name="Jogler C."/>
        </authorList>
    </citation>
    <scope>NUCLEOTIDE SEQUENCE [LARGE SCALE GENOMIC DNA]</scope>
    <source>
        <strain evidence="5 6">Pla108</strain>
    </source>
</reference>
<keyword evidence="3" id="KW-0732">Signal</keyword>
<protein>
    <submittedName>
        <fullName evidence="5">Ycf48-like protein</fullName>
    </submittedName>
</protein>
<dbReference type="OrthoDB" id="226401at2"/>
<dbReference type="InterPro" id="IPR015943">
    <property type="entry name" value="WD40/YVTN_repeat-like_dom_sf"/>
</dbReference>
<accession>A0A5C6AKK9</accession>
<evidence type="ECO:0000313" key="5">
    <source>
        <dbReference type="EMBL" id="TWT99798.1"/>
    </source>
</evidence>
<evidence type="ECO:0000256" key="1">
    <source>
        <dbReference type="ARBA" id="ARBA00022531"/>
    </source>
</evidence>
<gene>
    <name evidence="5" type="ORF">Pla108_07410</name>
</gene>
<dbReference type="EMBL" id="SJPR01000001">
    <property type="protein sequence ID" value="TWT99798.1"/>
    <property type="molecule type" value="Genomic_DNA"/>
</dbReference>
<dbReference type="RefSeq" id="WP_146443102.1">
    <property type="nucleotide sequence ID" value="NZ_SJPR01000001.1"/>
</dbReference>
<feature type="domain" description="Photosynthesis system II assembly factor Ycf48/Hcf136-like" evidence="4">
    <location>
        <begin position="217"/>
        <end position="293"/>
    </location>
</feature>
<keyword evidence="2" id="KW-0604">Photosystem II</keyword>
<dbReference type="InterPro" id="IPR028203">
    <property type="entry name" value="PSII_CF48-like_dom"/>
</dbReference>
<feature type="signal peptide" evidence="3">
    <location>
        <begin position="1"/>
        <end position="17"/>
    </location>
</feature>
<dbReference type="SUPFAM" id="SSF110296">
    <property type="entry name" value="Oligoxyloglucan reducing end-specific cellobiohydrolase"/>
    <property type="match status" value="1"/>
</dbReference>
<evidence type="ECO:0000313" key="6">
    <source>
        <dbReference type="Proteomes" id="UP000317421"/>
    </source>
</evidence>
<comment type="caution">
    <text evidence="5">The sequence shown here is derived from an EMBL/GenBank/DDBJ whole genome shotgun (WGS) entry which is preliminary data.</text>
</comment>
<evidence type="ECO:0000256" key="3">
    <source>
        <dbReference type="SAM" id="SignalP"/>
    </source>
</evidence>
<proteinExistence type="predicted"/>
<evidence type="ECO:0000259" key="4">
    <source>
        <dbReference type="Pfam" id="PF14870"/>
    </source>
</evidence>
<evidence type="ECO:0000256" key="2">
    <source>
        <dbReference type="ARBA" id="ARBA00023276"/>
    </source>
</evidence>
<feature type="domain" description="Photosynthesis system II assembly factor Ycf48/Hcf136-like" evidence="4">
    <location>
        <begin position="32"/>
        <end position="118"/>
    </location>
</feature>
<dbReference type="PANTHER" id="PTHR47199:SF2">
    <property type="entry name" value="PHOTOSYSTEM II STABILITY_ASSEMBLY FACTOR HCF136, CHLOROPLASTIC"/>
    <property type="match status" value="1"/>
</dbReference>